<sequence>DVINETDNVKIQKILKLITSFRYKKFSLHNRKDVYGRNCQFLRVFFRGYKIRKEVITEIRGIIESKTGDYQIFDLYEDDISTLYAVFIAPRIQVTIDNVKRGFSLTKCFKTTRTLSKNMYNNKFHYITLKFIDDFDAYISMYFDYESVDFNNLLKNELGRVSVGFKVDRAFMGVFCFFKGREIKPFYIVALLLQNDEFPVEYEKINDNCDLVYVKTQTEFFLLKAQLYSNFRPEKTGGWNNLGYDWKFTLCKLYEFGIFSDFMRIATGKVKQTEDIIKWDFKHDRVTISA</sequence>
<organism evidence="1 2">
    <name type="scientific">Cetraspora pellucida</name>
    <dbReference type="NCBI Taxonomy" id="1433469"/>
    <lineage>
        <taxon>Eukaryota</taxon>
        <taxon>Fungi</taxon>
        <taxon>Fungi incertae sedis</taxon>
        <taxon>Mucoromycota</taxon>
        <taxon>Glomeromycotina</taxon>
        <taxon>Glomeromycetes</taxon>
        <taxon>Diversisporales</taxon>
        <taxon>Gigasporaceae</taxon>
        <taxon>Cetraspora</taxon>
    </lineage>
</organism>
<reference evidence="1" key="1">
    <citation type="submission" date="2021-06" db="EMBL/GenBank/DDBJ databases">
        <authorList>
            <person name="Kallberg Y."/>
            <person name="Tangrot J."/>
            <person name="Rosling A."/>
        </authorList>
    </citation>
    <scope>NUCLEOTIDE SEQUENCE</scope>
    <source>
        <strain evidence="1">28 12/20/2015</strain>
    </source>
</reference>
<keyword evidence="2" id="KW-1185">Reference proteome</keyword>
<gene>
    <name evidence="1" type="ORF">SPELUC_LOCUS16096</name>
</gene>
<feature type="non-terminal residue" evidence="1">
    <location>
        <position position="1"/>
    </location>
</feature>
<evidence type="ECO:0000313" key="2">
    <source>
        <dbReference type="Proteomes" id="UP000789366"/>
    </source>
</evidence>
<dbReference type="Proteomes" id="UP000789366">
    <property type="component" value="Unassembled WGS sequence"/>
</dbReference>
<proteinExistence type="predicted"/>
<comment type="caution">
    <text evidence="1">The sequence shown here is derived from an EMBL/GenBank/DDBJ whole genome shotgun (WGS) entry which is preliminary data.</text>
</comment>
<feature type="non-terminal residue" evidence="1">
    <location>
        <position position="290"/>
    </location>
</feature>
<dbReference type="EMBL" id="CAJVPW010057430">
    <property type="protein sequence ID" value="CAG8776496.1"/>
    <property type="molecule type" value="Genomic_DNA"/>
</dbReference>
<accession>A0ACA9R4H3</accession>
<evidence type="ECO:0000313" key="1">
    <source>
        <dbReference type="EMBL" id="CAG8776496.1"/>
    </source>
</evidence>
<protein>
    <submittedName>
        <fullName evidence="1">3430_t:CDS:1</fullName>
    </submittedName>
</protein>
<name>A0ACA9R4H3_9GLOM</name>